<dbReference type="GO" id="GO:0015031">
    <property type="term" value="P:protein transport"/>
    <property type="evidence" value="ECO:0007669"/>
    <property type="project" value="TreeGrafter"/>
</dbReference>
<evidence type="ECO:0008006" key="3">
    <source>
        <dbReference type="Google" id="ProtNLM"/>
    </source>
</evidence>
<protein>
    <recommendedName>
        <fullName evidence="3">Trafficking PGA2</fullName>
    </recommendedName>
</protein>
<dbReference type="PANTHER" id="PTHR28199:SF1">
    <property type="entry name" value="PROCESSING OF GAS1 AND ALP PROTEIN 2"/>
    <property type="match status" value="1"/>
</dbReference>
<gene>
    <name evidence="2" type="ORF">VC83_02496</name>
</gene>
<name>A0A177AFE3_9PEZI</name>
<dbReference type="VEuPathDB" id="FungiDB:GMDG_07346"/>
<feature type="compositionally biased region" description="Acidic residues" evidence="1">
    <location>
        <begin position="149"/>
        <end position="158"/>
    </location>
</feature>
<proteinExistence type="predicted"/>
<dbReference type="AlphaFoldDB" id="A0A177AFE3"/>
<dbReference type="EMBL" id="KV441390">
    <property type="protein sequence ID" value="OAF60828.1"/>
    <property type="molecule type" value="Genomic_DNA"/>
</dbReference>
<organism evidence="2">
    <name type="scientific">Pseudogymnoascus destructans</name>
    <dbReference type="NCBI Taxonomy" id="655981"/>
    <lineage>
        <taxon>Eukaryota</taxon>
        <taxon>Fungi</taxon>
        <taxon>Dikarya</taxon>
        <taxon>Ascomycota</taxon>
        <taxon>Pezizomycotina</taxon>
        <taxon>Leotiomycetes</taxon>
        <taxon>Thelebolales</taxon>
        <taxon>Thelebolaceae</taxon>
        <taxon>Pseudogymnoascus</taxon>
    </lineage>
</organism>
<sequence length="164" mass="18343">MTELNDLIGTVLGYIVQGFENLKHNAEHYASMSLKEWVRIVTIIGAYLLLRPYLSQWAAKLQSAQHDKEIVADEMATPATGPKAAISANSLRGQVEVPEDSESDEDTCEAVEATAETTSANWGKKARKRQRAMIKRIIEADEKLRAETEACDDEEDKDIEQYLT</sequence>
<evidence type="ECO:0000256" key="1">
    <source>
        <dbReference type="SAM" id="MobiDB-lite"/>
    </source>
</evidence>
<dbReference type="GeneID" id="36285577"/>
<dbReference type="Proteomes" id="UP000077154">
    <property type="component" value="Unassembled WGS sequence"/>
</dbReference>
<feature type="compositionally biased region" description="Acidic residues" evidence="1">
    <location>
        <begin position="97"/>
        <end position="107"/>
    </location>
</feature>
<dbReference type="RefSeq" id="XP_024326109.1">
    <property type="nucleotide sequence ID" value="XM_024466157.1"/>
</dbReference>
<dbReference type="OrthoDB" id="4227028at2759"/>
<dbReference type="PIRSF" id="PIRSF022909">
    <property type="entry name" value="UCP022909"/>
    <property type="match status" value="1"/>
</dbReference>
<accession>A0A177AFE3</accession>
<reference evidence="2" key="1">
    <citation type="submission" date="2016-03" db="EMBL/GenBank/DDBJ databases">
        <title>Updated assembly of Pseudogymnoascus destructans, the fungus causing white-nose syndrome of bats.</title>
        <authorList>
            <person name="Palmer J.M."/>
            <person name="Drees K.P."/>
            <person name="Foster J.T."/>
            <person name="Lindner D.L."/>
        </authorList>
    </citation>
    <scope>NUCLEOTIDE SEQUENCE [LARGE SCALE GENOMIC DNA]</scope>
    <source>
        <strain evidence="2">20631-21</strain>
    </source>
</reference>
<dbReference type="eggNOG" id="ENOG502S828">
    <property type="taxonomic scope" value="Eukaryota"/>
</dbReference>
<dbReference type="InterPro" id="IPR011431">
    <property type="entry name" value="Trafficking_Pga2"/>
</dbReference>
<dbReference type="PANTHER" id="PTHR28199">
    <property type="entry name" value="PROCESSING OF GAS1 AND ALP PROTEIN 2"/>
    <property type="match status" value="1"/>
</dbReference>
<dbReference type="Pfam" id="PF07543">
    <property type="entry name" value="PGA2"/>
    <property type="match status" value="1"/>
</dbReference>
<evidence type="ECO:0000313" key="2">
    <source>
        <dbReference type="EMBL" id="OAF60828.1"/>
    </source>
</evidence>
<feature type="region of interest" description="Disordered" evidence="1">
    <location>
        <begin position="81"/>
        <end position="107"/>
    </location>
</feature>
<feature type="region of interest" description="Disordered" evidence="1">
    <location>
        <begin position="144"/>
        <end position="164"/>
    </location>
</feature>